<evidence type="ECO:0000313" key="1">
    <source>
        <dbReference type="EMBL" id="SDT43779.1"/>
    </source>
</evidence>
<organism evidence="1 2">
    <name type="scientific">Pseudomonas prosekii</name>
    <dbReference type="NCBI Taxonomy" id="1148509"/>
    <lineage>
        <taxon>Bacteria</taxon>
        <taxon>Pseudomonadati</taxon>
        <taxon>Pseudomonadota</taxon>
        <taxon>Gammaproteobacteria</taxon>
        <taxon>Pseudomonadales</taxon>
        <taxon>Pseudomonadaceae</taxon>
        <taxon>Pseudomonas</taxon>
    </lineage>
</organism>
<gene>
    <name evidence="1" type="ORF">SAMN05216222_4395</name>
</gene>
<reference evidence="2" key="1">
    <citation type="submission" date="2016-10" db="EMBL/GenBank/DDBJ databases">
        <authorList>
            <person name="Varghese N."/>
            <person name="Submissions S."/>
        </authorList>
    </citation>
    <scope>NUCLEOTIDE SEQUENCE [LARGE SCALE GENOMIC DNA]</scope>
    <source>
        <strain evidence="2">LMG 26867</strain>
    </source>
</reference>
<accession>A0A1H2AD69</accession>
<evidence type="ECO:0000313" key="2">
    <source>
        <dbReference type="Proteomes" id="UP000198481"/>
    </source>
</evidence>
<proteinExistence type="predicted"/>
<name>A0A1H2AD69_9PSED</name>
<protein>
    <submittedName>
        <fullName evidence="1">Uncharacterized protein</fullName>
    </submittedName>
</protein>
<dbReference type="Proteomes" id="UP000198481">
    <property type="component" value="Chromosome I"/>
</dbReference>
<dbReference type="STRING" id="1148509.SAMN05216222_4395"/>
<sequence length="90" mass="9631">MQNGLLNGRPFFYAVFALTPSRASSAPTGSAFAPVGARLAREADDSVADQVRMPRPLTSNRAQATYNTTVATTMKVIATLILMSDTPRMP</sequence>
<dbReference type="AlphaFoldDB" id="A0A1H2AD69"/>
<dbReference type="EMBL" id="LT629762">
    <property type="protein sequence ID" value="SDT43779.1"/>
    <property type="molecule type" value="Genomic_DNA"/>
</dbReference>